<dbReference type="Proteomes" id="UP000291124">
    <property type="component" value="Chromosome"/>
</dbReference>
<dbReference type="EMBL" id="CP037933">
    <property type="protein sequence ID" value="QBN20413.1"/>
    <property type="molecule type" value="Genomic_DNA"/>
</dbReference>
<evidence type="ECO:0000313" key="5">
    <source>
        <dbReference type="Proteomes" id="UP000291124"/>
    </source>
</evidence>
<dbReference type="InterPro" id="IPR024370">
    <property type="entry name" value="PBP_domain"/>
</dbReference>
<dbReference type="Gene3D" id="3.20.20.150">
    <property type="entry name" value="Divalent-metal-dependent TIM barrel enzymes"/>
    <property type="match status" value="1"/>
</dbReference>
<keyword evidence="1" id="KW-0732">Signal</keyword>
<dbReference type="SUPFAM" id="SSF51658">
    <property type="entry name" value="Xylose isomerase-like"/>
    <property type="match status" value="1"/>
</dbReference>
<evidence type="ECO:0000313" key="4">
    <source>
        <dbReference type="EMBL" id="QBN20413.1"/>
    </source>
</evidence>
<sequence length="584" mass="65173">MKKFNKKILPDLRSVLFLALISANLGPLESSGMVTTSSVKTDSNLCQNKKGSELVESKDSLKVAVATTTKLLMRLVEPAFETSMSNTKITSTVGPTGDMVELVMSGKSKVAITTRNLKDYEKVKCPTLVGTPIGLDGLAIVVSNSNPITNLTFEQISAIWTRKIINWKELGGPDLPIVLIGRTKAYDSIMLFCDFMKLESKEDQGGLVYREKGKENWVPTVVTALETDDLALEILLKTPGAISYFPLQILNNYREKNVAVKSLSFDGVQPTKETIANGTYFIHRRLNAITNGQPEGITKTFVDFLLSNEGQMAVTKAGFLAHNNAAEQLGWQLSAQAWTFNKFTFAEAIDKMKAAGINNIEMFPNQKIGGGIEGNTSFVMDSATRKKVLELIKSKNMKLLNYGVVDAKSPEQWTKIFEFAKDMGIQTIVTEATASQLDFIEPMCEKYQIKIALHNHPKPSIYWNPEFAMKQVANRNKYIGVCADLGHWLRSGLNPLESLKKYEGRIFDIHAKDLIPSKEGFNGYRDVPWGTGISNFSGMMHELKRQGYRGTITVEYEYHFENSLEEVKESVEYFNRVATLLSKE</sequence>
<proteinExistence type="predicted"/>
<dbReference type="PANTHER" id="PTHR30570">
    <property type="entry name" value="PERIPLASMIC PHOSPHATE BINDING COMPONENT OF PHOSPHATE ABC TRANSPORTER"/>
    <property type="match status" value="1"/>
</dbReference>
<dbReference type="Pfam" id="PF01261">
    <property type="entry name" value="AP_endonuc_2"/>
    <property type="match status" value="1"/>
</dbReference>
<dbReference type="InterPro" id="IPR013022">
    <property type="entry name" value="Xyl_isomerase-like_TIM-brl"/>
</dbReference>
<dbReference type="InterPro" id="IPR036237">
    <property type="entry name" value="Xyl_isomerase-like_sf"/>
</dbReference>
<dbReference type="RefSeq" id="WP_133277913.1">
    <property type="nucleotide sequence ID" value="NZ_CP037933.1"/>
</dbReference>
<feature type="domain" description="PBP" evidence="3">
    <location>
        <begin position="58"/>
        <end position="309"/>
    </location>
</feature>
<reference evidence="5" key="1">
    <citation type="submission" date="2019-03" db="EMBL/GenBank/DDBJ databases">
        <title>Flavobacterium sp.</title>
        <authorList>
            <person name="Kim H."/>
        </authorList>
    </citation>
    <scope>NUCLEOTIDE SEQUENCE [LARGE SCALE GENOMIC DNA]</scope>
    <source>
        <strain evidence="5">GS13</strain>
    </source>
</reference>
<dbReference type="KEGG" id="fnk:E1750_16985"/>
<dbReference type="AlphaFoldDB" id="A0A4P6YIT3"/>
<keyword evidence="5" id="KW-1185">Reference proteome</keyword>
<dbReference type="InterPro" id="IPR050811">
    <property type="entry name" value="Phosphate_ABC_transporter"/>
</dbReference>
<feature type="domain" description="Xylose isomerase-like TIM barrel" evidence="2">
    <location>
        <begin position="350"/>
        <end position="575"/>
    </location>
</feature>
<evidence type="ECO:0000259" key="2">
    <source>
        <dbReference type="Pfam" id="PF01261"/>
    </source>
</evidence>
<dbReference type="SUPFAM" id="SSF53850">
    <property type="entry name" value="Periplasmic binding protein-like II"/>
    <property type="match status" value="1"/>
</dbReference>
<dbReference type="OrthoDB" id="259356at2"/>
<protein>
    <recommendedName>
        <fullName evidence="6">Sugar phosphate isomerase/epimerase</fullName>
    </recommendedName>
</protein>
<accession>A0A4P6YIT3</accession>
<dbReference type="Gene3D" id="3.40.190.10">
    <property type="entry name" value="Periplasmic binding protein-like II"/>
    <property type="match status" value="2"/>
</dbReference>
<evidence type="ECO:0000256" key="1">
    <source>
        <dbReference type="ARBA" id="ARBA00022729"/>
    </source>
</evidence>
<dbReference type="Pfam" id="PF12849">
    <property type="entry name" value="PBP_like_2"/>
    <property type="match status" value="1"/>
</dbReference>
<evidence type="ECO:0008006" key="6">
    <source>
        <dbReference type="Google" id="ProtNLM"/>
    </source>
</evidence>
<organism evidence="4 5">
    <name type="scientific">Flavobacterium nackdongense</name>
    <dbReference type="NCBI Taxonomy" id="2547394"/>
    <lineage>
        <taxon>Bacteria</taxon>
        <taxon>Pseudomonadati</taxon>
        <taxon>Bacteroidota</taxon>
        <taxon>Flavobacteriia</taxon>
        <taxon>Flavobacteriales</taxon>
        <taxon>Flavobacteriaceae</taxon>
        <taxon>Flavobacterium</taxon>
    </lineage>
</organism>
<gene>
    <name evidence="4" type="ORF">E1750_16985</name>
</gene>
<dbReference type="PANTHER" id="PTHR30570:SF1">
    <property type="entry name" value="PHOSPHATE-BINDING PROTEIN PSTS"/>
    <property type="match status" value="1"/>
</dbReference>
<evidence type="ECO:0000259" key="3">
    <source>
        <dbReference type="Pfam" id="PF12849"/>
    </source>
</evidence>
<name>A0A4P6YIT3_9FLAO</name>